<dbReference type="Proteomes" id="UP000016016">
    <property type="component" value="Unassembled WGS sequence"/>
</dbReference>
<dbReference type="EMBL" id="ADFQ01000084">
    <property type="protein sequence ID" value="EFN90792.1"/>
    <property type="molecule type" value="Genomic_DNA"/>
</dbReference>
<proteinExistence type="predicted"/>
<dbReference type="AlphaFoldDB" id="E1GX26"/>
<gene>
    <name evidence="1" type="ORF">HMPREF9018_0144</name>
</gene>
<comment type="caution">
    <text evidence="1">The sequence shown here is derived from an EMBL/GenBank/DDBJ whole genome shotgun (WGS) entry which is preliminary data.</text>
</comment>
<reference evidence="1 2" key="1">
    <citation type="submission" date="2010-09" db="EMBL/GenBank/DDBJ databases">
        <authorList>
            <person name="Harkins D.M."/>
            <person name="Madupu R."/>
            <person name="Durkin A.S."/>
            <person name="Torralba M."/>
            <person name="Methe B."/>
            <person name="Sutton G.G."/>
            <person name="Nelson K.E."/>
        </authorList>
    </citation>
    <scope>NUCLEOTIDE SEQUENCE [LARGE SCALE GENOMIC DNA]</scope>
    <source>
        <strain evidence="1 2">CRIS 21A-A</strain>
    </source>
</reference>
<accession>E1GX26</accession>
<protein>
    <submittedName>
        <fullName evidence="1">Uncharacterized protein</fullName>
    </submittedName>
</protein>
<dbReference type="RefSeq" id="WP_008450012.1">
    <property type="nucleotide sequence ID" value="NZ_ADFQ01000084.1"/>
</dbReference>
<organism evidence="1 2">
    <name type="scientific">Prevotella amnii CRIS 21A-A</name>
    <dbReference type="NCBI Taxonomy" id="679191"/>
    <lineage>
        <taxon>Bacteria</taxon>
        <taxon>Pseudomonadati</taxon>
        <taxon>Bacteroidota</taxon>
        <taxon>Bacteroidia</taxon>
        <taxon>Bacteroidales</taxon>
        <taxon>Prevotellaceae</taxon>
        <taxon>Prevotella</taxon>
    </lineage>
</organism>
<evidence type="ECO:0000313" key="1">
    <source>
        <dbReference type="EMBL" id="EFN90792.1"/>
    </source>
</evidence>
<sequence>MKEKQYRKVIHVHFLHNHRNYYFGSIAALFRRFTEEDLDCSAAYLSHLLTEDGMHHITKKVLIIRSRLIT</sequence>
<name>E1GX26_9BACT</name>
<evidence type="ECO:0000313" key="2">
    <source>
        <dbReference type="Proteomes" id="UP000016016"/>
    </source>
</evidence>